<gene>
    <name evidence="1" type="ORF">FY207_04605</name>
</gene>
<reference evidence="1" key="1">
    <citation type="submission" date="2019-08" db="EMBL/GenBank/DDBJ databases">
        <authorList>
            <person name="Amaro Estrada I."/>
            <person name="Quiroz Castaneda R.E."/>
            <person name="Martinez Ocampo F."/>
            <person name="Rodriguez Camarillo S.D."/>
        </authorList>
    </citation>
    <scope>NUCLEOTIDE SEQUENCE</scope>
    <source>
        <strain evidence="1">MEX-30-184-02</strain>
    </source>
</reference>
<evidence type="ECO:0000313" key="1">
    <source>
        <dbReference type="EMBL" id="KAB0450997.1"/>
    </source>
</evidence>
<dbReference type="EMBL" id="VTCY01000017">
    <property type="protein sequence ID" value="KAB0450997.1"/>
    <property type="molecule type" value="Genomic_DNA"/>
</dbReference>
<comment type="caution">
    <text evidence="1">The sequence shown here is derived from an EMBL/GenBank/DDBJ whole genome shotgun (WGS) entry which is preliminary data.</text>
</comment>
<sequence>SLDVSERANAARELIAAEKIRKWARDINNLDADERAMVAGALTLAQQCDSSQPHTLSVCRKVMCGSHGTCDSGVFWAHSIAGVMWASGMVAPDMLHALSMVS</sequence>
<protein>
    <submittedName>
        <fullName evidence="1">Uncharacterized protein</fullName>
    </submittedName>
</protein>
<name>A0A643CK02_ANAMA</name>
<organism evidence="1">
    <name type="scientific">Anaplasma marginale</name>
    <dbReference type="NCBI Taxonomy" id="770"/>
    <lineage>
        <taxon>Bacteria</taxon>
        <taxon>Pseudomonadati</taxon>
        <taxon>Pseudomonadota</taxon>
        <taxon>Alphaproteobacteria</taxon>
        <taxon>Rickettsiales</taxon>
        <taxon>Anaplasmataceae</taxon>
        <taxon>Anaplasma</taxon>
    </lineage>
</organism>
<dbReference type="RefSeq" id="WP_151026899.1">
    <property type="nucleotide sequence ID" value="NZ_VTCY01000017.1"/>
</dbReference>
<accession>A0A643CK02</accession>
<feature type="non-terminal residue" evidence="1">
    <location>
        <position position="1"/>
    </location>
</feature>
<proteinExistence type="predicted"/>
<dbReference type="AlphaFoldDB" id="A0A643CK02"/>